<comment type="caution">
    <text evidence="1">The sequence shown here is derived from an EMBL/GenBank/DDBJ whole genome shotgun (WGS) entry which is preliminary data.</text>
</comment>
<evidence type="ECO:0000313" key="4">
    <source>
        <dbReference type="Proteomes" id="UP000325313"/>
    </source>
</evidence>
<accession>A0A5B0N1J0</accession>
<organism evidence="1 3">
    <name type="scientific">Puccinia graminis f. sp. tritici</name>
    <dbReference type="NCBI Taxonomy" id="56615"/>
    <lineage>
        <taxon>Eukaryota</taxon>
        <taxon>Fungi</taxon>
        <taxon>Dikarya</taxon>
        <taxon>Basidiomycota</taxon>
        <taxon>Pucciniomycotina</taxon>
        <taxon>Pucciniomycetes</taxon>
        <taxon>Pucciniales</taxon>
        <taxon>Pucciniaceae</taxon>
        <taxon>Puccinia</taxon>
    </lineage>
</organism>
<evidence type="ECO:0000313" key="1">
    <source>
        <dbReference type="EMBL" id="KAA1082386.1"/>
    </source>
</evidence>
<keyword evidence="3" id="KW-1185">Reference proteome</keyword>
<dbReference type="EMBL" id="VSWC01000119">
    <property type="protein sequence ID" value="KAA1082386.1"/>
    <property type="molecule type" value="Genomic_DNA"/>
</dbReference>
<dbReference type="Proteomes" id="UP000325313">
    <property type="component" value="Unassembled WGS sequence"/>
</dbReference>
<gene>
    <name evidence="1" type="ORF">PGT21_001773</name>
    <name evidence="2" type="ORF">PGTUg99_003320</name>
</gene>
<dbReference type="AlphaFoldDB" id="A0A5B0N1J0"/>
<name>A0A5B0N1J0_PUCGR</name>
<reference evidence="3 4" key="1">
    <citation type="submission" date="2019-05" db="EMBL/GenBank/DDBJ databases">
        <title>Emergence of the Ug99 lineage of the wheat stem rust pathogen through somatic hybridization.</title>
        <authorList>
            <person name="Li F."/>
            <person name="Upadhyaya N.M."/>
            <person name="Sperschneider J."/>
            <person name="Matny O."/>
            <person name="Nguyen-Phuc H."/>
            <person name="Mago R."/>
            <person name="Raley C."/>
            <person name="Miller M.E."/>
            <person name="Silverstein K.A.T."/>
            <person name="Henningsen E."/>
            <person name="Hirsch C.D."/>
            <person name="Visser B."/>
            <person name="Pretorius Z.A."/>
            <person name="Steffenson B.J."/>
            <person name="Schwessinger B."/>
            <person name="Dodds P.N."/>
            <person name="Figueroa M."/>
        </authorList>
    </citation>
    <scope>NUCLEOTIDE SEQUENCE [LARGE SCALE GENOMIC DNA]</scope>
    <source>
        <strain evidence="1">21-0</strain>
        <strain evidence="2 4">Ug99</strain>
    </source>
</reference>
<sequence>MPNVCRMKDPDDVFLIRRPPNFIRPPQLRFGLKGSIGFGTYTISILPSRRSRFSFVCRAGLQASSHLAIAVHVQVFLGEAYED</sequence>
<protein>
    <submittedName>
        <fullName evidence="1">Uncharacterized protein</fullName>
    </submittedName>
</protein>
<evidence type="ECO:0000313" key="3">
    <source>
        <dbReference type="Proteomes" id="UP000324748"/>
    </source>
</evidence>
<evidence type="ECO:0000313" key="2">
    <source>
        <dbReference type="EMBL" id="KAA1118295.1"/>
    </source>
</evidence>
<dbReference type="EMBL" id="VDEP01000258">
    <property type="protein sequence ID" value="KAA1118295.1"/>
    <property type="molecule type" value="Genomic_DNA"/>
</dbReference>
<dbReference type="Proteomes" id="UP000324748">
    <property type="component" value="Unassembled WGS sequence"/>
</dbReference>
<proteinExistence type="predicted"/>